<sequence>MAGKKAQADRAVSKGGQTLTTIADCNSLILGTAQLGMAYGIANRVGQPGQREAKKIVETALGEGISHFDTAQDYGESEALLGIILNELDAAGKVKITTKLHPDINLLNEKEVIRAVESSMRKLKNPQLYCLMLHRERYLDLLEKGLNVILEKIIGDGYAKHIGISVYSPAAAFAALKALPIDIVQLPANLLDRRFEKSGVFRVAAASGKLIHIRSVFLQGLLLMEAKDVPATMSFTLPVIRRLEEIARETHLTRNALALHYVKIKYPSSNIIFGAESPAQVCENCNIWGSDVANDLMEKIENAFPAVEERILNPTLWY</sequence>
<dbReference type="PANTHER" id="PTHR43312">
    <property type="entry name" value="D-THREO-ALDOSE 1-DEHYDROGENASE"/>
    <property type="match status" value="1"/>
</dbReference>
<accession>A0A971M4G9</accession>
<dbReference type="AlphaFoldDB" id="A0A971M4G9"/>
<dbReference type="PANTHER" id="PTHR43312:SF1">
    <property type="entry name" value="NADP-DEPENDENT OXIDOREDUCTASE DOMAIN-CONTAINING PROTEIN"/>
    <property type="match status" value="1"/>
</dbReference>
<feature type="domain" description="NADP-dependent oxidoreductase" evidence="1">
    <location>
        <begin position="28"/>
        <end position="295"/>
    </location>
</feature>
<dbReference type="InterPro" id="IPR036812">
    <property type="entry name" value="NAD(P)_OxRdtase_dom_sf"/>
</dbReference>
<organism evidence="2 3">
    <name type="scientific">Syntrophorhabdus aromaticivorans</name>
    <dbReference type="NCBI Taxonomy" id="328301"/>
    <lineage>
        <taxon>Bacteria</taxon>
        <taxon>Pseudomonadati</taxon>
        <taxon>Thermodesulfobacteriota</taxon>
        <taxon>Syntrophorhabdia</taxon>
        <taxon>Syntrophorhabdales</taxon>
        <taxon>Syntrophorhabdaceae</taxon>
        <taxon>Syntrophorhabdus</taxon>
    </lineage>
</organism>
<evidence type="ECO:0000313" key="3">
    <source>
        <dbReference type="Proteomes" id="UP000777265"/>
    </source>
</evidence>
<protein>
    <submittedName>
        <fullName evidence="2">Aldo/keto reductase</fullName>
    </submittedName>
</protein>
<dbReference type="SUPFAM" id="SSF51430">
    <property type="entry name" value="NAD(P)-linked oxidoreductase"/>
    <property type="match status" value="1"/>
</dbReference>
<reference evidence="2" key="2">
    <citation type="submission" date="2020-01" db="EMBL/GenBank/DDBJ databases">
        <authorList>
            <person name="Campanaro S."/>
        </authorList>
    </citation>
    <scope>NUCLEOTIDE SEQUENCE</scope>
    <source>
        <strain evidence="2">AS06rmzACSIP_7</strain>
    </source>
</reference>
<comment type="caution">
    <text evidence="2">The sequence shown here is derived from an EMBL/GenBank/DDBJ whole genome shotgun (WGS) entry which is preliminary data.</text>
</comment>
<dbReference type="Gene3D" id="3.20.20.100">
    <property type="entry name" value="NADP-dependent oxidoreductase domain"/>
    <property type="match status" value="1"/>
</dbReference>
<dbReference type="InterPro" id="IPR023210">
    <property type="entry name" value="NADP_OxRdtase_dom"/>
</dbReference>
<evidence type="ECO:0000259" key="1">
    <source>
        <dbReference type="Pfam" id="PF00248"/>
    </source>
</evidence>
<name>A0A971M4G9_9BACT</name>
<dbReference type="EMBL" id="JAAYEE010000156">
    <property type="protein sequence ID" value="NLW35678.1"/>
    <property type="molecule type" value="Genomic_DNA"/>
</dbReference>
<dbReference type="Pfam" id="PF00248">
    <property type="entry name" value="Aldo_ket_red"/>
    <property type="match status" value="1"/>
</dbReference>
<dbReference type="CDD" id="cd19097">
    <property type="entry name" value="AKR_unchar"/>
    <property type="match status" value="1"/>
</dbReference>
<dbReference type="InterPro" id="IPR053135">
    <property type="entry name" value="AKR2_Oxidoreductase"/>
</dbReference>
<reference evidence="2" key="1">
    <citation type="journal article" date="2020" name="Biotechnol. Biofuels">
        <title>New insights from the biogas microbiome by comprehensive genome-resolved metagenomics of nearly 1600 species originating from multiple anaerobic digesters.</title>
        <authorList>
            <person name="Campanaro S."/>
            <person name="Treu L."/>
            <person name="Rodriguez-R L.M."/>
            <person name="Kovalovszki A."/>
            <person name="Ziels R.M."/>
            <person name="Maus I."/>
            <person name="Zhu X."/>
            <person name="Kougias P.G."/>
            <person name="Basile A."/>
            <person name="Luo G."/>
            <person name="Schluter A."/>
            <person name="Konstantinidis K.T."/>
            <person name="Angelidaki I."/>
        </authorList>
    </citation>
    <scope>NUCLEOTIDE SEQUENCE</scope>
    <source>
        <strain evidence="2">AS06rmzACSIP_7</strain>
    </source>
</reference>
<proteinExistence type="predicted"/>
<dbReference type="Proteomes" id="UP000777265">
    <property type="component" value="Unassembled WGS sequence"/>
</dbReference>
<evidence type="ECO:0000313" key="2">
    <source>
        <dbReference type="EMBL" id="NLW35678.1"/>
    </source>
</evidence>
<gene>
    <name evidence="2" type="ORF">GXY80_09395</name>
</gene>